<evidence type="ECO:0008006" key="4">
    <source>
        <dbReference type="Google" id="ProtNLM"/>
    </source>
</evidence>
<dbReference type="Proteomes" id="UP000708298">
    <property type="component" value="Unassembled WGS sequence"/>
</dbReference>
<dbReference type="EMBL" id="JAESVB010000002">
    <property type="protein sequence ID" value="MCB8875058.1"/>
    <property type="molecule type" value="Genomic_DNA"/>
</dbReference>
<accession>A0A964DYS3</accession>
<evidence type="ECO:0000256" key="1">
    <source>
        <dbReference type="SAM" id="SignalP"/>
    </source>
</evidence>
<proteinExistence type="predicted"/>
<gene>
    <name evidence="2" type="ORF">ASILVAE211_07680</name>
</gene>
<keyword evidence="3" id="KW-1185">Reference proteome</keyword>
<evidence type="ECO:0000313" key="3">
    <source>
        <dbReference type="Proteomes" id="UP000708298"/>
    </source>
</evidence>
<comment type="caution">
    <text evidence="2">The sequence shown here is derived from an EMBL/GenBank/DDBJ whole genome shotgun (WGS) entry which is preliminary data.</text>
</comment>
<evidence type="ECO:0000313" key="2">
    <source>
        <dbReference type="EMBL" id="MCB8875058.1"/>
    </source>
</evidence>
<sequence>MRFALTACGLALATLVTPAVASAPRLLNSNIALPATNGLSDATILIVRHGEKTGFGTGLSAAGSMRAQVYADYFSHFSMNGAPVHIDALVAAEDTHKSDRPRLTLEPLAAAMNMPIEQPCADHAIGTLVDWLKQRPAHQTTLISWHHTKIAKLMAALGVDPKTMLPGGHWPNDTFDWVVALHFDHDGKLIPGSARIINEPATVNNVVWATMSHPNISPMPVMQREETLASR</sequence>
<keyword evidence="1" id="KW-0732">Signal</keyword>
<protein>
    <recommendedName>
        <fullName evidence="4">Histidine phosphatase family protein</fullName>
    </recommendedName>
</protein>
<name>A0A964DYS3_9PROT</name>
<reference evidence="2" key="2">
    <citation type="submission" date="2021-01" db="EMBL/GenBank/DDBJ databases">
        <authorList>
            <person name="Mieszkin S."/>
            <person name="Pouder E."/>
            <person name="Alain K."/>
        </authorList>
    </citation>
    <scope>NUCLEOTIDE SEQUENCE</scope>
    <source>
        <strain evidence="2">HW T2.11</strain>
    </source>
</reference>
<reference evidence="2" key="1">
    <citation type="journal article" date="2021" name="Microorganisms">
        <title>Acidisoma silvae sp. nov. and Acidisomacellulosilytica sp. nov., Two Acidophilic Bacteria Isolated from Decaying Wood, Hydrolyzing Cellulose and Producing Poly-3-hydroxybutyrate.</title>
        <authorList>
            <person name="Mieszkin S."/>
            <person name="Pouder E."/>
            <person name="Uroz S."/>
            <person name="Simon-Colin C."/>
            <person name="Alain K."/>
        </authorList>
    </citation>
    <scope>NUCLEOTIDE SEQUENCE</scope>
    <source>
        <strain evidence="2">HW T2.11</strain>
    </source>
</reference>
<dbReference type="AlphaFoldDB" id="A0A964DYS3"/>
<feature type="chain" id="PRO_5037630459" description="Histidine phosphatase family protein" evidence="1">
    <location>
        <begin position="22"/>
        <end position="231"/>
    </location>
</feature>
<dbReference type="RefSeq" id="WP_227320700.1">
    <property type="nucleotide sequence ID" value="NZ_JAESVB010000002.1"/>
</dbReference>
<feature type="signal peptide" evidence="1">
    <location>
        <begin position="1"/>
        <end position="21"/>
    </location>
</feature>
<organism evidence="2 3">
    <name type="scientific">Acidisoma silvae</name>
    <dbReference type="NCBI Taxonomy" id="2802396"/>
    <lineage>
        <taxon>Bacteria</taxon>
        <taxon>Pseudomonadati</taxon>
        <taxon>Pseudomonadota</taxon>
        <taxon>Alphaproteobacteria</taxon>
        <taxon>Acetobacterales</taxon>
        <taxon>Acidocellaceae</taxon>
        <taxon>Acidisoma</taxon>
    </lineage>
</organism>